<feature type="transmembrane region" description="Helical" evidence="6">
    <location>
        <begin position="205"/>
        <end position="225"/>
    </location>
</feature>
<evidence type="ECO:0000256" key="1">
    <source>
        <dbReference type="ARBA" id="ARBA00004141"/>
    </source>
</evidence>
<evidence type="ECO:0000256" key="2">
    <source>
        <dbReference type="ARBA" id="ARBA00007511"/>
    </source>
</evidence>
<feature type="transmembrane region" description="Helical" evidence="6">
    <location>
        <begin position="143"/>
        <end position="162"/>
    </location>
</feature>
<keyword evidence="4 6" id="KW-1133">Transmembrane helix</keyword>
<proteinExistence type="inferred from homology"/>
<dbReference type="InterPro" id="IPR005496">
    <property type="entry name" value="Integral_membrane_TerC"/>
</dbReference>
<dbReference type="PANTHER" id="PTHR30238:SF4">
    <property type="entry name" value="SLL1022 PROTEIN"/>
    <property type="match status" value="1"/>
</dbReference>
<evidence type="ECO:0000256" key="6">
    <source>
        <dbReference type="SAM" id="Phobius"/>
    </source>
</evidence>
<keyword evidence="5 6" id="KW-0472">Membrane</keyword>
<comment type="subcellular location">
    <subcellularLocation>
        <location evidence="1">Membrane</location>
        <topology evidence="1">Multi-pass membrane protein</topology>
    </subcellularLocation>
</comment>
<dbReference type="RefSeq" id="WP_349582500.1">
    <property type="nucleotide sequence ID" value="NZ_JBEFLD010000001.1"/>
</dbReference>
<gene>
    <name evidence="7" type="ORF">ABNW52_00460</name>
</gene>
<dbReference type="Pfam" id="PF03741">
    <property type="entry name" value="TerC"/>
    <property type="match status" value="1"/>
</dbReference>
<dbReference type="NCBIfam" id="TIGR03717">
    <property type="entry name" value="R_switched_YjbE"/>
    <property type="match status" value="1"/>
</dbReference>
<comment type="caution">
    <text evidence="7">The sequence shown here is derived from an EMBL/GenBank/DDBJ whole genome shotgun (WGS) entry which is preliminary data.</text>
</comment>
<dbReference type="EMBL" id="JBEFLD010000001">
    <property type="protein sequence ID" value="MEQ6289090.1"/>
    <property type="molecule type" value="Genomic_DNA"/>
</dbReference>
<dbReference type="PANTHER" id="PTHR30238">
    <property type="entry name" value="MEMBRANE BOUND PREDICTED REDOX MODULATOR"/>
    <property type="match status" value="1"/>
</dbReference>
<accession>A0ABV1M198</accession>
<sequence>MELYGMELFSMAFLSAVLQIVMIDILLGGDNAVVIALACRKLSPELRRKGIMWGVAGAIALRIALIFFALQLLALPYLKVVGALLLLWIGIKLMQPEEGDAHSNIEGSTHLLGAIKTIIVADAVMSLDNVIAVAGAARGELGLVVFGILISIPIIVWGSQFVLKLMDRFPLVITFGAALLGWIAGDMLLGDVAVKPLLAGAPHGLHYVAAAAGALGVVLVGSLLARRAQAQHIHEVALGDESPRKPS</sequence>
<evidence type="ECO:0000313" key="8">
    <source>
        <dbReference type="Proteomes" id="UP001433638"/>
    </source>
</evidence>
<comment type="similarity">
    <text evidence="2">Belongs to the TerC family.</text>
</comment>
<evidence type="ECO:0000256" key="5">
    <source>
        <dbReference type="ARBA" id="ARBA00023136"/>
    </source>
</evidence>
<keyword evidence="3 6" id="KW-0812">Transmembrane</keyword>
<reference evidence="7" key="1">
    <citation type="submission" date="2024-06" db="EMBL/GenBank/DDBJ databases">
        <title>Genome sequence of Vogesella sp. MAHUQ-64.</title>
        <authorList>
            <person name="Huq M.A."/>
        </authorList>
    </citation>
    <scope>NUCLEOTIDE SEQUENCE</scope>
    <source>
        <strain evidence="7">MAHUQ-64</strain>
    </source>
</reference>
<keyword evidence="8" id="KW-1185">Reference proteome</keyword>
<feature type="transmembrane region" description="Helical" evidence="6">
    <location>
        <begin position="169"/>
        <end position="185"/>
    </location>
</feature>
<evidence type="ECO:0000256" key="4">
    <source>
        <dbReference type="ARBA" id="ARBA00022989"/>
    </source>
</evidence>
<evidence type="ECO:0000256" key="3">
    <source>
        <dbReference type="ARBA" id="ARBA00022692"/>
    </source>
</evidence>
<name>A0ABV1M198_9NEIS</name>
<dbReference type="InterPro" id="IPR022301">
    <property type="entry name" value="Integral_membrane_YjbE"/>
</dbReference>
<protein>
    <submittedName>
        <fullName evidence="7">TerC family protein</fullName>
    </submittedName>
</protein>
<dbReference type="Proteomes" id="UP001433638">
    <property type="component" value="Unassembled WGS sequence"/>
</dbReference>
<evidence type="ECO:0000313" key="7">
    <source>
        <dbReference type="EMBL" id="MEQ6289090.1"/>
    </source>
</evidence>
<feature type="transmembrane region" description="Helical" evidence="6">
    <location>
        <begin position="51"/>
        <end position="70"/>
    </location>
</feature>
<organism evidence="7 8">
    <name type="scientific">Vogesella oryzagri</name>
    <dbReference type="NCBI Taxonomy" id="3160864"/>
    <lineage>
        <taxon>Bacteria</taxon>
        <taxon>Pseudomonadati</taxon>
        <taxon>Pseudomonadota</taxon>
        <taxon>Betaproteobacteria</taxon>
        <taxon>Neisseriales</taxon>
        <taxon>Chromobacteriaceae</taxon>
        <taxon>Vogesella</taxon>
    </lineage>
</organism>
<feature type="transmembrane region" description="Helical" evidence="6">
    <location>
        <begin position="12"/>
        <end position="39"/>
    </location>
</feature>